<gene>
    <name evidence="1" type="ORF">HMPREF1541_05776</name>
</gene>
<reference evidence="1 2" key="1">
    <citation type="submission" date="2013-03" db="EMBL/GenBank/DDBJ databases">
        <title>The Genome Sequence of Phialophora europaea CBS 101466.</title>
        <authorList>
            <consortium name="The Broad Institute Genomics Platform"/>
            <person name="Cuomo C."/>
            <person name="de Hoog S."/>
            <person name="Gorbushina A."/>
            <person name="Walker B."/>
            <person name="Young S.K."/>
            <person name="Zeng Q."/>
            <person name="Gargeya S."/>
            <person name="Fitzgerald M."/>
            <person name="Haas B."/>
            <person name="Abouelleil A."/>
            <person name="Allen A.W."/>
            <person name="Alvarado L."/>
            <person name="Arachchi H.M."/>
            <person name="Berlin A.M."/>
            <person name="Chapman S.B."/>
            <person name="Gainer-Dewar J."/>
            <person name="Goldberg J."/>
            <person name="Griggs A."/>
            <person name="Gujja S."/>
            <person name="Hansen M."/>
            <person name="Howarth C."/>
            <person name="Imamovic A."/>
            <person name="Ireland A."/>
            <person name="Larimer J."/>
            <person name="McCowan C."/>
            <person name="Murphy C."/>
            <person name="Pearson M."/>
            <person name="Poon T.W."/>
            <person name="Priest M."/>
            <person name="Roberts A."/>
            <person name="Saif S."/>
            <person name="Shea T."/>
            <person name="Sisk P."/>
            <person name="Sykes S."/>
            <person name="Wortman J."/>
            <person name="Nusbaum C."/>
            <person name="Birren B."/>
        </authorList>
    </citation>
    <scope>NUCLEOTIDE SEQUENCE [LARGE SCALE GENOMIC DNA]</scope>
    <source>
        <strain evidence="1 2">CBS 101466</strain>
    </source>
</reference>
<keyword evidence="2" id="KW-1185">Reference proteome</keyword>
<dbReference type="Proteomes" id="UP000030752">
    <property type="component" value="Unassembled WGS sequence"/>
</dbReference>
<accession>W2RTA5</accession>
<dbReference type="OrthoDB" id="4161161at2759"/>
<dbReference type="AlphaFoldDB" id="W2RTA5"/>
<dbReference type="GeneID" id="19973115"/>
<organism evidence="1 2">
    <name type="scientific">Cyphellophora europaea (strain CBS 101466)</name>
    <name type="common">Phialophora europaea</name>
    <dbReference type="NCBI Taxonomy" id="1220924"/>
    <lineage>
        <taxon>Eukaryota</taxon>
        <taxon>Fungi</taxon>
        <taxon>Dikarya</taxon>
        <taxon>Ascomycota</taxon>
        <taxon>Pezizomycotina</taxon>
        <taxon>Eurotiomycetes</taxon>
        <taxon>Chaetothyriomycetidae</taxon>
        <taxon>Chaetothyriales</taxon>
        <taxon>Cyphellophoraceae</taxon>
        <taxon>Cyphellophora</taxon>
    </lineage>
</organism>
<proteinExistence type="predicted"/>
<evidence type="ECO:0000313" key="1">
    <source>
        <dbReference type="EMBL" id="ETN39550.1"/>
    </source>
</evidence>
<protein>
    <submittedName>
        <fullName evidence="1">Uncharacterized protein</fullName>
    </submittedName>
</protein>
<dbReference type="InParanoid" id="W2RTA5"/>
<name>W2RTA5_CYPE1</name>
<dbReference type="EMBL" id="KB822721">
    <property type="protein sequence ID" value="ETN39550.1"/>
    <property type="molecule type" value="Genomic_DNA"/>
</dbReference>
<dbReference type="HOGENOM" id="CLU_1408704_0_0_1"/>
<evidence type="ECO:0000313" key="2">
    <source>
        <dbReference type="Proteomes" id="UP000030752"/>
    </source>
</evidence>
<dbReference type="VEuPathDB" id="FungiDB:HMPREF1541_05776"/>
<dbReference type="RefSeq" id="XP_008718335.1">
    <property type="nucleotide sequence ID" value="XM_008720113.1"/>
</dbReference>
<sequence length="193" mass="20287">MLLAADYVDAINGVNQDVVPVVVQSFGVGVGEDGTGEGKGNEWELLTLLANVDLKVQENYISRRVLVALGLVDDVKAFKKGTGKVAVLSGLLEPMVVDGYVDVDIVIGSATGGEENGLWQLLKGLRWNVYGEDKEGVLGTPDVVLGTRVLGEIGGLSAVQGFRRQVEAGVKVLGVGHFVGDSTPEKTPGKDEL</sequence>